<keyword evidence="4" id="KW-1185">Reference proteome</keyword>
<gene>
    <name evidence="3" type="ORF">GCM10009802_01250</name>
</gene>
<dbReference type="Gene3D" id="2.50.20.20">
    <property type="match status" value="1"/>
</dbReference>
<evidence type="ECO:0000256" key="1">
    <source>
        <dbReference type="SAM" id="MobiDB-lite"/>
    </source>
</evidence>
<comment type="caution">
    <text evidence="3">The sequence shown here is derived from an EMBL/GenBank/DDBJ whole genome shotgun (WGS) entry which is preliminary data.</text>
</comment>
<organism evidence="3 4">
    <name type="scientific">Streptomyces synnematoformans</name>
    <dbReference type="NCBI Taxonomy" id="415721"/>
    <lineage>
        <taxon>Bacteria</taxon>
        <taxon>Bacillati</taxon>
        <taxon>Actinomycetota</taxon>
        <taxon>Actinomycetes</taxon>
        <taxon>Kitasatosporales</taxon>
        <taxon>Streptomycetaceae</taxon>
        <taxon>Streptomyces</taxon>
    </lineage>
</organism>
<feature type="region of interest" description="Disordered" evidence="1">
    <location>
        <begin position="29"/>
        <end position="55"/>
    </location>
</feature>
<dbReference type="RefSeq" id="WP_344286672.1">
    <property type="nucleotide sequence ID" value="NZ_BAAAPF010000001.1"/>
</dbReference>
<name>A0ABP5IXD5_9ACTN</name>
<proteinExistence type="predicted"/>
<dbReference type="InterPro" id="IPR029046">
    <property type="entry name" value="LolA/LolB/LppX"/>
</dbReference>
<evidence type="ECO:0000313" key="3">
    <source>
        <dbReference type="EMBL" id="GAA2106704.1"/>
    </source>
</evidence>
<sequence length="306" mass="32185">MHTTVKRAGVSLGAALLLAFAAACGSDSGNGDGGSGTGGTSTDGGSGTEGGSGGSGAVRGALAALQAIDEKTAGAESSKFESTMVMGDAMTTENEGELNWADGAVGTATVKYTDGQMASSIKLMDDDGTLEARYLPDAYYAGVEGQFQTQYPGKNWIRYDYDEMARLMGPSGEYMKDQMQNSTPGQAVKLLLASEDVEEVGQEEVRGVQTTHYSGTVDVAELARASSKTMSEQELSDLEDQLEASGVTTQTVDIWVDENDLMIKREEAGEMTGGEFSSIVYYSDYGTEVEVEEPAAAESIDFTQIQ</sequence>
<dbReference type="EMBL" id="BAAAPF010000001">
    <property type="protein sequence ID" value="GAA2106704.1"/>
    <property type="molecule type" value="Genomic_DNA"/>
</dbReference>
<feature type="chain" id="PRO_5046180072" evidence="2">
    <location>
        <begin position="26"/>
        <end position="306"/>
    </location>
</feature>
<keyword evidence="3" id="KW-0449">Lipoprotein</keyword>
<dbReference type="Proteomes" id="UP001500443">
    <property type="component" value="Unassembled WGS sequence"/>
</dbReference>
<accession>A0ABP5IXD5</accession>
<dbReference type="PROSITE" id="PS51257">
    <property type="entry name" value="PROKAR_LIPOPROTEIN"/>
    <property type="match status" value="1"/>
</dbReference>
<reference evidence="4" key="1">
    <citation type="journal article" date="2019" name="Int. J. Syst. Evol. Microbiol.">
        <title>The Global Catalogue of Microorganisms (GCM) 10K type strain sequencing project: providing services to taxonomists for standard genome sequencing and annotation.</title>
        <authorList>
            <consortium name="The Broad Institute Genomics Platform"/>
            <consortium name="The Broad Institute Genome Sequencing Center for Infectious Disease"/>
            <person name="Wu L."/>
            <person name="Ma J."/>
        </authorList>
    </citation>
    <scope>NUCLEOTIDE SEQUENCE [LARGE SCALE GENOMIC DNA]</scope>
    <source>
        <strain evidence="4">JCM 15481</strain>
    </source>
</reference>
<dbReference type="SUPFAM" id="SSF89392">
    <property type="entry name" value="Prokaryotic lipoproteins and lipoprotein localization factors"/>
    <property type="match status" value="1"/>
</dbReference>
<protein>
    <submittedName>
        <fullName evidence="3">Lipoprotein</fullName>
    </submittedName>
</protein>
<feature type="signal peptide" evidence="2">
    <location>
        <begin position="1"/>
        <end position="25"/>
    </location>
</feature>
<evidence type="ECO:0000256" key="2">
    <source>
        <dbReference type="SAM" id="SignalP"/>
    </source>
</evidence>
<keyword evidence="2" id="KW-0732">Signal</keyword>
<evidence type="ECO:0000313" key="4">
    <source>
        <dbReference type="Proteomes" id="UP001500443"/>
    </source>
</evidence>